<dbReference type="GeneID" id="107217470"/>
<name>A0ABM3FQV1_NEOLC</name>
<dbReference type="RefSeq" id="XP_015510493.2">
    <property type="nucleotide sequence ID" value="XM_015655007.2"/>
</dbReference>
<dbReference type="PANTHER" id="PTHR31129">
    <property type="entry name" value="GLYCOPROTEIN HORMONE ALPHA-2"/>
    <property type="match status" value="1"/>
</dbReference>
<keyword evidence="4" id="KW-0732">Signal</keyword>
<dbReference type="Gene3D" id="2.10.90.10">
    <property type="entry name" value="Cystine-knot cytokines"/>
    <property type="match status" value="1"/>
</dbReference>
<keyword evidence="3" id="KW-1015">Disulfide bond</keyword>
<gene>
    <name evidence="7" type="primary">LOC107217470</name>
</gene>
<dbReference type="InterPro" id="IPR029034">
    <property type="entry name" value="Cystine-knot_cytokine"/>
</dbReference>
<evidence type="ECO:0000256" key="2">
    <source>
        <dbReference type="ARBA" id="ARBA00022525"/>
    </source>
</evidence>
<evidence type="ECO:0000313" key="6">
    <source>
        <dbReference type="Proteomes" id="UP000829291"/>
    </source>
</evidence>
<organism evidence="6 7">
    <name type="scientific">Neodiprion lecontei</name>
    <name type="common">Redheaded pine sawfly</name>
    <dbReference type="NCBI Taxonomy" id="441921"/>
    <lineage>
        <taxon>Eukaryota</taxon>
        <taxon>Metazoa</taxon>
        <taxon>Ecdysozoa</taxon>
        <taxon>Arthropoda</taxon>
        <taxon>Hexapoda</taxon>
        <taxon>Insecta</taxon>
        <taxon>Pterygota</taxon>
        <taxon>Neoptera</taxon>
        <taxon>Endopterygota</taxon>
        <taxon>Hymenoptera</taxon>
        <taxon>Tenthredinoidea</taxon>
        <taxon>Diprionidae</taxon>
        <taxon>Diprioninae</taxon>
        <taxon>Neodiprion</taxon>
    </lineage>
</organism>
<feature type="domain" description="Glycoprotein hormone subunit beta" evidence="5">
    <location>
        <begin position="44"/>
        <end position="137"/>
    </location>
</feature>
<keyword evidence="6" id="KW-1185">Reference proteome</keyword>
<dbReference type="SUPFAM" id="SSF57501">
    <property type="entry name" value="Cystine-knot cytokines"/>
    <property type="match status" value="1"/>
</dbReference>
<evidence type="ECO:0000256" key="1">
    <source>
        <dbReference type="ARBA" id="ARBA00004613"/>
    </source>
</evidence>
<dbReference type="InterPro" id="IPR006208">
    <property type="entry name" value="Glyco_hormone_CN"/>
</dbReference>
<proteinExistence type="predicted"/>
<protein>
    <submittedName>
        <fullName evidence="7">Thyrostimulin alpha-2 subunit isoform X1</fullName>
    </submittedName>
</protein>
<dbReference type="Proteomes" id="UP000829291">
    <property type="component" value="Chromosome 3"/>
</dbReference>
<reference evidence="7" key="1">
    <citation type="submission" date="2025-08" db="UniProtKB">
        <authorList>
            <consortium name="RefSeq"/>
        </authorList>
    </citation>
    <scope>IDENTIFICATION</scope>
    <source>
        <tissue evidence="7">Thorax and Abdomen</tissue>
    </source>
</reference>
<evidence type="ECO:0000259" key="5">
    <source>
        <dbReference type="Pfam" id="PF00007"/>
    </source>
</evidence>
<feature type="signal peptide" evidence="4">
    <location>
        <begin position="1"/>
        <end position="41"/>
    </location>
</feature>
<sequence>MGSSEYCWCRWTSVMGKTGRRVIYFLLLVSCTAIIGQEVDSQPPKCLLVGYEMNITLKNCPGMSMVGINVCRGYCQSIAFPTNPETRSKYPQALITSKGGCCSIKEYVNFTTAVPCGSETKNVTLPSATSCWCHDCINS</sequence>
<evidence type="ECO:0000313" key="7">
    <source>
        <dbReference type="RefSeq" id="XP_046590384.1"/>
    </source>
</evidence>
<dbReference type="PANTHER" id="PTHR31129:SF2">
    <property type="entry name" value="GLYCOPROTEIN HORMONE ALPHA-2"/>
    <property type="match status" value="1"/>
</dbReference>
<comment type="subcellular location">
    <subcellularLocation>
        <location evidence="1">Secreted</location>
    </subcellularLocation>
</comment>
<dbReference type="InterPro" id="IPR052680">
    <property type="entry name" value="Glyco_Hormone_Alpha"/>
</dbReference>
<dbReference type="RefSeq" id="XP_046590384.1">
    <property type="nucleotide sequence ID" value="XM_046734428.1"/>
</dbReference>
<evidence type="ECO:0000256" key="3">
    <source>
        <dbReference type="ARBA" id="ARBA00023157"/>
    </source>
</evidence>
<dbReference type="Pfam" id="PF00007">
    <property type="entry name" value="Cys_knot"/>
    <property type="match status" value="1"/>
</dbReference>
<evidence type="ECO:0000256" key="4">
    <source>
        <dbReference type="SAM" id="SignalP"/>
    </source>
</evidence>
<keyword evidence="2" id="KW-0964">Secreted</keyword>
<feature type="chain" id="PRO_5046023250" evidence="4">
    <location>
        <begin position="42"/>
        <end position="139"/>
    </location>
</feature>
<accession>A0ABM3FQV1</accession>